<comment type="caution">
    <text evidence="3">The sequence shown here is derived from an EMBL/GenBank/DDBJ whole genome shotgun (WGS) entry which is preliminary data.</text>
</comment>
<evidence type="ECO:0000256" key="2">
    <source>
        <dbReference type="SAM" id="SignalP"/>
    </source>
</evidence>
<proteinExistence type="predicted"/>
<dbReference type="InterPro" id="IPR036280">
    <property type="entry name" value="Multihaem_cyt_sf"/>
</dbReference>
<dbReference type="AlphaFoldDB" id="A0A3S0RXL7"/>
<evidence type="ECO:0000313" key="4">
    <source>
        <dbReference type="Proteomes" id="UP000267448"/>
    </source>
</evidence>
<feature type="signal peptide" evidence="2">
    <location>
        <begin position="1"/>
        <end position="21"/>
    </location>
</feature>
<keyword evidence="4" id="KW-1185">Reference proteome</keyword>
<dbReference type="SUPFAM" id="SSF48695">
    <property type="entry name" value="Multiheme cytochromes"/>
    <property type="match status" value="1"/>
</dbReference>
<reference evidence="3 4" key="1">
    <citation type="submission" date="2018-12" db="EMBL/GenBank/DDBJ databases">
        <authorList>
            <person name="Yu L."/>
        </authorList>
    </citation>
    <scope>NUCLEOTIDE SEQUENCE [LARGE SCALE GENOMIC DNA]</scope>
    <source>
        <strain evidence="3 4">HAW-EB2</strain>
    </source>
</reference>
<accession>A0A3S0RXL7</accession>
<feature type="compositionally biased region" description="Basic and acidic residues" evidence="1">
    <location>
        <begin position="583"/>
        <end position="593"/>
    </location>
</feature>
<dbReference type="PROSITE" id="PS51257">
    <property type="entry name" value="PROKAR_LIPOPROTEIN"/>
    <property type="match status" value="1"/>
</dbReference>
<dbReference type="Proteomes" id="UP000267448">
    <property type="component" value="Unassembled WGS sequence"/>
</dbReference>
<sequence length="651" mass="73735">MMMRRKLYSALLLSMLAGCGSDDSPQTPVTPEEPKPEKSKYLTLDIKPDTKFTGEFYVNLGRYDDPVTHWIHDNSDLDDKDRPKADGPDVDFNKDGWIDERDAHLAGVYNPKEASIKVDAAKMHQLLMTNPDGLGAGTARNDIFVHGHYGVFDALRYLAVTRDDLKLENIVTPENSGRDTFEFVVSWDINGDGIFDEQDNDIYANFKGKDWHFRSKFDGGEFKKIDSTISGIGPQGELTYSRMDQFWIQPGMTIRFQPFSPEMTERRRWAQDREMARLEESGGKVILPTMSIDYKKENEPPTIIKNLEVTAHNMRPDIFQPGVITKMDVFLSAADAGQDIAFNYWPTLSTGAKIEHFALFRINGVASVVGRGWTTGYGEMAIVKDFTRNSTCDFSSPAGGNMEIEVDPEHCRIDWRTNFGGWAVHIMSDVWVMNQPVEYVHAAIKSHYKVWGMPEYSGKDIMERDFSQAEDGSDIMTLQVFDLPDDTNSESNRALLKTTHFGWGIADCTECHNESKDPLGHGGHSWPINSKDGFDETQPYYCATCHGSNGAPQGHNETARCFWCHDTKDNRPLHHGDASTQRRYQDSKGEIKSNTHIYNTNIPKDVNALPRDSMGNYEEYTDLMSSVNSDWDMSRVFPDPYSCMTCHPNQD</sequence>
<organism evidence="3 4">
    <name type="scientific">Shewanella canadensis</name>
    <dbReference type="NCBI Taxonomy" id="271096"/>
    <lineage>
        <taxon>Bacteria</taxon>
        <taxon>Pseudomonadati</taxon>
        <taxon>Pseudomonadota</taxon>
        <taxon>Gammaproteobacteria</taxon>
        <taxon>Alteromonadales</taxon>
        <taxon>Shewanellaceae</taxon>
        <taxon>Shewanella</taxon>
    </lineage>
</organism>
<keyword evidence="2" id="KW-0732">Signal</keyword>
<name>A0A3S0RXL7_9GAMM</name>
<dbReference type="EMBL" id="RXNU01000005">
    <property type="protein sequence ID" value="RTR38662.1"/>
    <property type="molecule type" value="Genomic_DNA"/>
</dbReference>
<gene>
    <name evidence="3" type="ORF">EKG38_10810</name>
</gene>
<dbReference type="OrthoDB" id="6245000at2"/>
<feature type="region of interest" description="Disordered" evidence="1">
    <location>
        <begin position="574"/>
        <end position="594"/>
    </location>
</feature>
<evidence type="ECO:0000256" key="1">
    <source>
        <dbReference type="SAM" id="MobiDB-lite"/>
    </source>
</evidence>
<feature type="chain" id="PRO_5018656124" evidence="2">
    <location>
        <begin position="22"/>
        <end position="651"/>
    </location>
</feature>
<protein>
    <submittedName>
        <fullName evidence="3">Uncharacterized protein</fullName>
    </submittedName>
</protein>
<evidence type="ECO:0000313" key="3">
    <source>
        <dbReference type="EMBL" id="RTR38662.1"/>
    </source>
</evidence>